<evidence type="ECO:0000256" key="1">
    <source>
        <dbReference type="SAM" id="Phobius"/>
    </source>
</evidence>
<proteinExistence type="predicted"/>
<comment type="caution">
    <text evidence="2">The sequence shown here is derived from an EMBL/GenBank/DDBJ whole genome shotgun (WGS) entry which is preliminary data.</text>
</comment>
<feature type="transmembrane region" description="Helical" evidence="1">
    <location>
        <begin position="21"/>
        <end position="41"/>
    </location>
</feature>
<protein>
    <recommendedName>
        <fullName evidence="4">Hemolysin D</fullName>
    </recommendedName>
</protein>
<name>A0ABS8YC64_9BACL</name>
<gene>
    <name evidence="2" type="ORF">LQV63_01650</name>
</gene>
<dbReference type="Proteomes" id="UP001199916">
    <property type="component" value="Unassembled WGS sequence"/>
</dbReference>
<keyword evidence="3" id="KW-1185">Reference proteome</keyword>
<keyword evidence="1" id="KW-1133">Transmembrane helix</keyword>
<accession>A0ABS8YC64</accession>
<reference evidence="2 3" key="1">
    <citation type="submission" date="2021-11" db="EMBL/GenBank/DDBJ databases">
        <title>Draft genome sequence of Paenibacillus profundus YoMME, a new Gram-positive bacteria with exoelectrogenic properties.</title>
        <authorList>
            <person name="Hubenova Y."/>
            <person name="Hubenova E."/>
            <person name="Manasiev Y."/>
            <person name="Peykov S."/>
            <person name="Mitov M."/>
        </authorList>
    </citation>
    <scope>NUCLEOTIDE SEQUENCE [LARGE SCALE GENOMIC DNA]</scope>
    <source>
        <strain evidence="2 3">YoMME</strain>
    </source>
</reference>
<evidence type="ECO:0000313" key="3">
    <source>
        <dbReference type="Proteomes" id="UP001199916"/>
    </source>
</evidence>
<evidence type="ECO:0000313" key="2">
    <source>
        <dbReference type="EMBL" id="MCE5168023.1"/>
    </source>
</evidence>
<evidence type="ECO:0008006" key="4">
    <source>
        <dbReference type="Google" id="ProtNLM"/>
    </source>
</evidence>
<sequence length="62" mass="6623">MAPSDSGRTTQLALMEERMNAITHGLGLLLSLVFCVGAASVSSRHMARVCANWSSAPFRLCV</sequence>
<organism evidence="2 3">
    <name type="scientific">Paenibacillus profundus</name>
    <dbReference type="NCBI Taxonomy" id="1173085"/>
    <lineage>
        <taxon>Bacteria</taxon>
        <taxon>Bacillati</taxon>
        <taxon>Bacillota</taxon>
        <taxon>Bacilli</taxon>
        <taxon>Bacillales</taxon>
        <taxon>Paenibacillaceae</taxon>
        <taxon>Paenibacillus</taxon>
    </lineage>
</organism>
<keyword evidence="1" id="KW-0472">Membrane</keyword>
<dbReference type="RefSeq" id="WP_233695429.1">
    <property type="nucleotide sequence ID" value="NZ_JAJNBZ010000001.1"/>
</dbReference>
<dbReference type="EMBL" id="JAJNBZ010000001">
    <property type="protein sequence ID" value="MCE5168023.1"/>
    <property type="molecule type" value="Genomic_DNA"/>
</dbReference>
<keyword evidence="1" id="KW-0812">Transmembrane</keyword>